<dbReference type="Pfam" id="PF01330">
    <property type="entry name" value="RuvA_N"/>
    <property type="match status" value="1"/>
</dbReference>
<dbReference type="GO" id="GO:0005737">
    <property type="term" value="C:cytoplasm"/>
    <property type="evidence" value="ECO:0007669"/>
    <property type="project" value="UniProtKB-SubCell"/>
</dbReference>
<proteinExistence type="inferred from homology"/>
<comment type="subcellular location">
    <subcellularLocation>
        <location evidence="6">Cytoplasm</location>
    </subcellularLocation>
</comment>
<keyword evidence="2 6" id="KW-0227">DNA damage</keyword>
<dbReference type="GO" id="GO:0005524">
    <property type="term" value="F:ATP binding"/>
    <property type="evidence" value="ECO:0007669"/>
    <property type="project" value="InterPro"/>
</dbReference>
<dbReference type="InterPro" id="IPR000085">
    <property type="entry name" value="RuvA"/>
</dbReference>
<dbReference type="Proteomes" id="UP000228700">
    <property type="component" value="Unassembled WGS sequence"/>
</dbReference>
<dbReference type="GO" id="GO:0006310">
    <property type="term" value="P:DNA recombination"/>
    <property type="evidence" value="ECO:0007669"/>
    <property type="project" value="UniProtKB-UniRule"/>
</dbReference>
<evidence type="ECO:0000256" key="4">
    <source>
        <dbReference type="ARBA" id="ARBA00023172"/>
    </source>
</evidence>
<dbReference type="Pfam" id="PF14520">
    <property type="entry name" value="HHH_5"/>
    <property type="match status" value="1"/>
</dbReference>
<reference evidence="9" key="1">
    <citation type="submission" date="2017-09" db="EMBL/GenBank/DDBJ databases">
        <title>Depth-based differentiation of microbial function through sediment-hosted aquifers and enrichment of novel symbionts in the deep terrestrial subsurface.</title>
        <authorList>
            <person name="Probst A.J."/>
            <person name="Ladd B."/>
            <person name="Jarett J.K."/>
            <person name="Geller-Mcgrath D.E."/>
            <person name="Sieber C.M.K."/>
            <person name="Emerson J.B."/>
            <person name="Anantharaman K."/>
            <person name="Thomas B.C."/>
            <person name="Malmstrom R."/>
            <person name="Stieglmeier M."/>
            <person name="Klingl A."/>
            <person name="Woyke T."/>
            <person name="Ryan C.M."/>
            <person name="Banfield J.F."/>
        </authorList>
    </citation>
    <scope>NUCLEOTIDE SEQUENCE [LARGE SCALE GENOMIC DNA]</scope>
</reference>
<dbReference type="InterPro" id="IPR011114">
    <property type="entry name" value="RuvA_C"/>
</dbReference>
<comment type="similarity">
    <text evidence="6">Belongs to the RuvA family.</text>
</comment>
<evidence type="ECO:0000259" key="7">
    <source>
        <dbReference type="SMART" id="SM00278"/>
    </source>
</evidence>
<gene>
    <name evidence="6" type="primary">ruvA</name>
    <name evidence="8" type="ORF">COV01_00795</name>
</gene>
<dbReference type="GO" id="GO:0009378">
    <property type="term" value="F:four-way junction helicase activity"/>
    <property type="evidence" value="ECO:0007669"/>
    <property type="project" value="InterPro"/>
</dbReference>
<protein>
    <recommendedName>
        <fullName evidence="6">Holliday junction branch migration complex subunit RuvA</fullName>
    </recommendedName>
</protein>
<organism evidence="8 9">
    <name type="scientific">Candidatus Taylorbacteria bacterium CG10_big_fil_rev_8_21_14_0_10_41_48</name>
    <dbReference type="NCBI Taxonomy" id="1975024"/>
    <lineage>
        <taxon>Bacteria</taxon>
        <taxon>Candidatus Tayloriibacteriota</taxon>
    </lineage>
</organism>
<dbReference type="NCBIfam" id="TIGR00084">
    <property type="entry name" value="ruvA"/>
    <property type="match status" value="1"/>
</dbReference>
<dbReference type="GO" id="GO:0000400">
    <property type="term" value="F:four-way junction DNA binding"/>
    <property type="evidence" value="ECO:0007669"/>
    <property type="project" value="UniProtKB-UniRule"/>
</dbReference>
<comment type="function">
    <text evidence="6">The RuvA-RuvB-RuvC complex processes Holliday junction (HJ) DNA during genetic recombination and DNA repair, while the RuvA-RuvB complex plays an important role in the rescue of blocked DNA replication forks via replication fork reversal (RFR). RuvA specifically binds to HJ cruciform DNA, conferring on it an open structure. The RuvB hexamer acts as an ATP-dependent pump, pulling dsDNA into and through the RuvAB complex. HJ branch migration allows RuvC to scan DNA until it finds its consensus sequence, where it cleaves and resolves the cruciform DNA.</text>
</comment>
<keyword evidence="1 6" id="KW-0963">Cytoplasm</keyword>
<dbReference type="SUPFAM" id="SSF50249">
    <property type="entry name" value="Nucleic acid-binding proteins"/>
    <property type="match status" value="1"/>
</dbReference>
<comment type="domain">
    <text evidence="6">Has three domains with a flexible linker between the domains II and III and assumes an 'L' shape. Domain III is highly mobile and contacts RuvB.</text>
</comment>
<feature type="domain" description="Helix-hairpin-helix DNA-binding motif class 1" evidence="7">
    <location>
        <begin position="72"/>
        <end position="91"/>
    </location>
</feature>
<keyword evidence="4 6" id="KW-0233">DNA recombination</keyword>
<feature type="region of interest" description="Domain III" evidence="6">
    <location>
        <begin position="146"/>
        <end position="188"/>
    </location>
</feature>
<dbReference type="HAMAP" id="MF_00031">
    <property type="entry name" value="DNA_HJ_migration_RuvA"/>
    <property type="match status" value="1"/>
</dbReference>
<evidence type="ECO:0000256" key="5">
    <source>
        <dbReference type="ARBA" id="ARBA00023204"/>
    </source>
</evidence>
<comment type="subunit">
    <text evidence="6">Homotetramer. Forms an RuvA(8)-RuvB(12)-Holliday junction (HJ) complex. HJ DNA is sandwiched between 2 RuvA tetramers; dsDNA enters through RuvA and exits via RuvB. An RuvB hexamer assembles on each DNA strand where it exits the tetramer. Each RuvB hexamer is contacted by two RuvA subunits (via domain III) on 2 adjacent RuvB subunits; this complex drives branch migration. In the full resolvosome a probable DNA-RuvA(4)-RuvB(12)-RuvC(2) complex forms which resolves the HJ.</text>
</comment>
<dbReference type="EMBL" id="PFEQ01000001">
    <property type="protein sequence ID" value="PJE74557.1"/>
    <property type="molecule type" value="Genomic_DNA"/>
</dbReference>
<evidence type="ECO:0000313" key="9">
    <source>
        <dbReference type="Proteomes" id="UP000228700"/>
    </source>
</evidence>
<dbReference type="InterPro" id="IPR010994">
    <property type="entry name" value="RuvA_2-like"/>
</dbReference>
<name>A0A2M8LD54_9BACT</name>
<dbReference type="InterPro" id="IPR013849">
    <property type="entry name" value="DNA_helicase_Holl-junc_RuvA_I"/>
</dbReference>
<evidence type="ECO:0000256" key="6">
    <source>
        <dbReference type="HAMAP-Rule" id="MF_00031"/>
    </source>
</evidence>
<dbReference type="Gene3D" id="2.40.50.140">
    <property type="entry name" value="Nucleic acid-binding proteins"/>
    <property type="match status" value="1"/>
</dbReference>
<accession>A0A2M8LD54</accession>
<dbReference type="SUPFAM" id="SSF47781">
    <property type="entry name" value="RuvA domain 2-like"/>
    <property type="match status" value="1"/>
</dbReference>
<dbReference type="CDD" id="cd14332">
    <property type="entry name" value="UBA_RuvA_C"/>
    <property type="match status" value="1"/>
</dbReference>
<comment type="caution">
    <text evidence="8">The sequence shown here is derived from an EMBL/GenBank/DDBJ whole genome shotgun (WGS) entry which is preliminary data.</text>
</comment>
<dbReference type="InterPro" id="IPR003583">
    <property type="entry name" value="Hlx-hairpin-Hlx_DNA-bd_motif"/>
</dbReference>
<evidence type="ECO:0000256" key="3">
    <source>
        <dbReference type="ARBA" id="ARBA00023125"/>
    </source>
</evidence>
<evidence type="ECO:0000256" key="2">
    <source>
        <dbReference type="ARBA" id="ARBA00022763"/>
    </source>
</evidence>
<comment type="caution">
    <text evidence="6">Lacks conserved residue(s) required for the propagation of feature annotation.</text>
</comment>
<dbReference type="InterPro" id="IPR036267">
    <property type="entry name" value="RuvA_C_sf"/>
</dbReference>
<dbReference type="Gene3D" id="1.10.150.20">
    <property type="entry name" value="5' to 3' exonuclease, C-terminal subdomain"/>
    <property type="match status" value="1"/>
</dbReference>
<dbReference type="AlphaFoldDB" id="A0A2M8LD54"/>
<dbReference type="GO" id="GO:0048476">
    <property type="term" value="C:Holliday junction resolvase complex"/>
    <property type="evidence" value="ECO:0007669"/>
    <property type="project" value="UniProtKB-UniRule"/>
</dbReference>
<evidence type="ECO:0000256" key="1">
    <source>
        <dbReference type="ARBA" id="ARBA00022490"/>
    </source>
</evidence>
<sequence>MISHLTGTVIDRGERSIIIDVSGVGYKVFVTTGVMEKLNEGSKVSIWTYLAVREDAHTLYGFNEKEGLEFFELLISISGIGPKSALGILNVSSPDAIRNAVSSGDTSHLTKVSGIGKKVADKIVLELKGKFGAGSDSSISLRDEVDALEALKALGFNHKDAREALKEVDMSITNTGERVKKALKILGK</sequence>
<evidence type="ECO:0000313" key="8">
    <source>
        <dbReference type="EMBL" id="PJE74557.1"/>
    </source>
</evidence>
<keyword evidence="3 6" id="KW-0238">DNA-binding</keyword>
<feature type="domain" description="Helix-hairpin-helix DNA-binding motif class 1" evidence="7">
    <location>
        <begin position="107"/>
        <end position="126"/>
    </location>
</feature>
<feature type="region of interest" description="Domain II" evidence="6">
    <location>
        <begin position="64"/>
        <end position="141"/>
    </location>
</feature>
<dbReference type="Gene3D" id="1.10.8.10">
    <property type="entry name" value="DNA helicase RuvA subunit, C-terminal domain"/>
    <property type="match status" value="1"/>
</dbReference>
<dbReference type="InterPro" id="IPR012340">
    <property type="entry name" value="NA-bd_OB-fold"/>
</dbReference>
<dbReference type="GO" id="GO:0009379">
    <property type="term" value="C:Holliday junction helicase complex"/>
    <property type="evidence" value="ECO:0007669"/>
    <property type="project" value="InterPro"/>
</dbReference>
<dbReference type="GO" id="GO:0006281">
    <property type="term" value="P:DNA repair"/>
    <property type="evidence" value="ECO:0007669"/>
    <property type="project" value="UniProtKB-UniRule"/>
</dbReference>
<dbReference type="SMART" id="SM00278">
    <property type="entry name" value="HhH1"/>
    <property type="match status" value="2"/>
</dbReference>
<dbReference type="Pfam" id="PF07499">
    <property type="entry name" value="RuvA_C"/>
    <property type="match status" value="1"/>
</dbReference>
<keyword evidence="5 6" id="KW-0234">DNA repair</keyword>
<dbReference type="SUPFAM" id="SSF46929">
    <property type="entry name" value="DNA helicase RuvA subunit, C-terminal domain"/>
    <property type="match status" value="1"/>
</dbReference>